<dbReference type="InterPro" id="IPR042178">
    <property type="entry name" value="Serpin_sf_1"/>
</dbReference>
<dbReference type="GO" id="GO:0004867">
    <property type="term" value="F:serine-type endopeptidase inhibitor activity"/>
    <property type="evidence" value="ECO:0007669"/>
    <property type="project" value="UniProtKB-KW"/>
</dbReference>
<dbReference type="AlphaFoldDB" id="A0AAJ7N3K6"/>
<dbReference type="PANTHER" id="PTHR11461">
    <property type="entry name" value="SERINE PROTEASE INHIBITOR, SERPIN"/>
    <property type="match status" value="1"/>
</dbReference>
<organism evidence="7 8">
    <name type="scientific">Ceratina calcarata</name>
    <dbReference type="NCBI Taxonomy" id="156304"/>
    <lineage>
        <taxon>Eukaryota</taxon>
        <taxon>Metazoa</taxon>
        <taxon>Ecdysozoa</taxon>
        <taxon>Arthropoda</taxon>
        <taxon>Hexapoda</taxon>
        <taxon>Insecta</taxon>
        <taxon>Pterygota</taxon>
        <taxon>Neoptera</taxon>
        <taxon>Endopterygota</taxon>
        <taxon>Hymenoptera</taxon>
        <taxon>Apocrita</taxon>
        <taxon>Aculeata</taxon>
        <taxon>Apoidea</taxon>
        <taxon>Anthophila</taxon>
        <taxon>Apidae</taxon>
        <taxon>Ceratina</taxon>
        <taxon>Zadontomerus</taxon>
    </lineage>
</organism>
<evidence type="ECO:0000256" key="4">
    <source>
        <dbReference type="RuleBase" id="RU000411"/>
    </source>
</evidence>
<keyword evidence="7" id="KW-1185">Reference proteome</keyword>
<proteinExistence type="inferred from homology"/>
<evidence type="ECO:0000256" key="1">
    <source>
        <dbReference type="ARBA" id="ARBA00009500"/>
    </source>
</evidence>
<name>A0AAJ7N3K6_9HYME</name>
<dbReference type="KEGG" id="ccal:108622508"/>
<dbReference type="SUPFAM" id="SSF56574">
    <property type="entry name" value="Serpins"/>
    <property type="match status" value="1"/>
</dbReference>
<dbReference type="GO" id="GO:0005615">
    <property type="term" value="C:extracellular space"/>
    <property type="evidence" value="ECO:0007669"/>
    <property type="project" value="InterPro"/>
</dbReference>
<evidence type="ECO:0000256" key="2">
    <source>
        <dbReference type="ARBA" id="ARBA00022690"/>
    </source>
</evidence>
<feature type="transmembrane region" description="Helical" evidence="5">
    <location>
        <begin position="243"/>
        <end position="265"/>
    </location>
</feature>
<keyword evidence="5" id="KW-0472">Membrane</keyword>
<dbReference type="SMART" id="SM00093">
    <property type="entry name" value="SERPIN"/>
    <property type="match status" value="1"/>
</dbReference>
<comment type="similarity">
    <text evidence="1 4">Belongs to the serpin family.</text>
</comment>
<evidence type="ECO:0000256" key="5">
    <source>
        <dbReference type="SAM" id="Phobius"/>
    </source>
</evidence>
<keyword evidence="3" id="KW-0722">Serine protease inhibitor</keyword>
<feature type="domain" description="Serpin" evidence="6">
    <location>
        <begin position="5"/>
        <end position="291"/>
    </location>
</feature>
<dbReference type="RefSeq" id="XP_017875917.2">
    <property type="nucleotide sequence ID" value="XM_018020428.2"/>
</dbReference>
<dbReference type="InterPro" id="IPR000215">
    <property type="entry name" value="Serpin_fam"/>
</dbReference>
<keyword evidence="5" id="KW-1133">Transmembrane helix</keyword>
<dbReference type="GeneID" id="108622508"/>
<dbReference type="InterPro" id="IPR036186">
    <property type="entry name" value="Serpin_sf"/>
</dbReference>
<dbReference type="Gene3D" id="3.30.497.10">
    <property type="entry name" value="Antithrombin, subunit I, domain 2"/>
    <property type="match status" value="1"/>
</dbReference>
<keyword evidence="5" id="KW-0812">Transmembrane</keyword>
<gene>
    <name evidence="8" type="primary">LOC108622508</name>
</gene>
<dbReference type="Proteomes" id="UP000694925">
    <property type="component" value="Unplaced"/>
</dbReference>
<dbReference type="Pfam" id="PF00079">
    <property type="entry name" value="Serpin"/>
    <property type="match status" value="1"/>
</dbReference>
<accession>A0AAJ7N3K6</accession>
<protein>
    <submittedName>
        <fullName evidence="8">Antitrypsin-like</fullName>
    </submittedName>
</protein>
<evidence type="ECO:0000259" key="6">
    <source>
        <dbReference type="SMART" id="SM00093"/>
    </source>
</evidence>
<reference evidence="8" key="1">
    <citation type="submission" date="2025-08" db="UniProtKB">
        <authorList>
            <consortium name="RefSeq"/>
        </authorList>
    </citation>
    <scope>IDENTIFICATION</scope>
    <source>
        <tissue evidence="8">Whole body</tissue>
    </source>
</reference>
<dbReference type="InterPro" id="IPR023796">
    <property type="entry name" value="Serpin_dom"/>
</dbReference>
<evidence type="ECO:0000256" key="3">
    <source>
        <dbReference type="ARBA" id="ARBA00022900"/>
    </source>
</evidence>
<dbReference type="Gene3D" id="2.30.39.10">
    <property type="entry name" value="Alpha-1-antitrypsin, domain 1"/>
    <property type="match status" value="1"/>
</dbReference>
<dbReference type="InterPro" id="IPR042185">
    <property type="entry name" value="Serpin_sf_2"/>
</dbReference>
<sequence length="293" mass="34169">MYCLISFYIQNIQGNMIYVANKLFVTEKCLVKSTYKKLMETYFRSSMQQVDFKKTTEAANIINEWVERSTNNIMRNFISEDDLDEATTMVLVNAVYFRGQWLDSFERLSTQNKPFYFTKDTSKEVRTMYRRGHYRYGELKDIRAKFIEIPYEGGELSMIIIVPDEIDGLPELKEKLQNMNLTDILERGSVIEVDLYLPKCVMGSEIDLKDVLKKENPGTSHQQNQSEMWKLSSKSINLHVTQYIITTIMSCLSLVQFILGVLLVLKLCRYQLKPSVIFEADKPLYFVICVSYG</sequence>
<keyword evidence="2" id="KW-0646">Protease inhibitor</keyword>
<evidence type="ECO:0000313" key="8">
    <source>
        <dbReference type="RefSeq" id="XP_017875917.2"/>
    </source>
</evidence>
<dbReference type="PANTHER" id="PTHR11461:SF211">
    <property type="entry name" value="GH10112P-RELATED"/>
    <property type="match status" value="1"/>
</dbReference>
<evidence type="ECO:0000313" key="7">
    <source>
        <dbReference type="Proteomes" id="UP000694925"/>
    </source>
</evidence>